<evidence type="ECO:0000256" key="4">
    <source>
        <dbReference type="SAM" id="SignalP"/>
    </source>
</evidence>
<evidence type="ECO:0000313" key="6">
    <source>
        <dbReference type="EMBL" id="KAF5180514.1"/>
    </source>
</evidence>
<dbReference type="InterPro" id="IPR013210">
    <property type="entry name" value="LRR_N_plant-typ"/>
</dbReference>
<dbReference type="Gene3D" id="3.80.10.10">
    <property type="entry name" value="Ribonuclease Inhibitor"/>
    <property type="match status" value="1"/>
</dbReference>
<protein>
    <submittedName>
        <fullName evidence="6">Leucine-rich repeat (LRR) family protein</fullName>
    </submittedName>
</protein>
<accession>A0A7J6V5Z2</accession>
<evidence type="ECO:0000256" key="1">
    <source>
        <dbReference type="ARBA" id="ARBA00022614"/>
    </source>
</evidence>
<feature type="non-terminal residue" evidence="6">
    <location>
        <position position="89"/>
    </location>
</feature>
<keyword evidence="2 4" id="KW-0732">Signal</keyword>
<proteinExistence type="predicted"/>
<dbReference type="PANTHER" id="PTHR48060:SF21">
    <property type="entry name" value="L DOMAIN-LIKE PROTEIN"/>
    <property type="match status" value="1"/>
</dbReference>
<dbReference type="Proteomes" id="UP000554482">
    <property type="component" value="Unassembled WGS sequence"/>
</dbReference>
<name>A0A7J6V5Z2_THATH</name>
<organism evidence="6 7">
    <name type="scientific">Thalictrum thalictroides</name>
    <name type="common">Rue-anemone</name>
    <name type="synonym">Anemone thalictroides</name>
    <dbReference type="NCBI Taxonomy" id="46969"/>
    <lineage>
        <taxon>Eukaryota</taxon>
        <taxon>Viridiplantae</taxon>
        <taxon>Streptophyta</taxon>
        <taxon>Embryophyta</taxon>
        <taxon>Tracheophyta</taxon>
        <taxon>Spermatophyta</taxon>
        <taxon>Magnoliopsida</taxon>
        <taxon>Ranunculales</taxon>
        <taxon>Ranunculaceae</taxon>
        <taxon>Thalictroideae</taxon>
        <taxon>Thalictrum</taxon>
    </lineage>
</organism>
<dbReference type="EMBL" id="JABWDY010037328">
    <property type="protein sequence ID" value="KAF5180514.1"/>
    <property type="molecule type" value="Genomic_DNA"/>
</dbReference>
<evidence type="ECO:0000313" key="7">
    <source>
        <dbReference type="Proteomes" id="UP000554482"/>
    </source>
</evidence>
<feature type="domain" description="Leucine-rich repeat-containing N-terminal plant-type" evidence="5">
    <location>
        <begin position="29"/>
        <end position="66"/>
    </location>
</feature>
<dbReference type="AlphaFoldDB" id="A0A7J6V5Z2"/>
<evidence type="ECO:0000256" key="2">
    <source>
        <dbReference type="ARBA" id="ARBA00022729"/>
    </source>
</evidence>
<keyword evidence="7" id="KW-1185">Reference proteome</keyword>
<dbReference type="OrthoDB" id="1743210at2759"/>
<reference evidence="6 7" key="1">
    <citation type="submission" date="2020-06" db="EMBL/GenBank/DDBJ databases">
        <title>Transcriptomic and genomic resources for Thalictrum thalictroides and T. hernandezii: Facilitating candidate gene discovery in an emerging model plant lineage.</title>
        <authorList>
            <person name="Arias T."/>
            <person name="Riano-Pachon D.M."/>
            <person name="Di Stilio V.S."/>
        </authorList>
    </citation>
    <scope>NUCLEOTIDE SEQUENCE [LARGE SCALE GENOMIC DNA]</scope>
    <source>
        <strain evidence="7">cv. WT478/WT964</strain>
        <tissue evidence="6">Leaves</tissue>
    </source>
</reference>
<keyword evidence="1" id="KW-0433">Leucine-rich repeat</keyword>
<dbReference type="PANTHER" id="PTHR48060">
    <property type="entry name" value="DNA DAMAGE-REPAIR/TOLERATION PROTEIN DRT100"/>
    <property type="match status" value="1"/>
</dbReference>
<dbReference type="InterPro" id="IPR032675">
    <property type="entry name" value="LRR_dom_sf"/>
</dbReference>
<gene>
    <name evidence="6" type="ORF">FRX31_029899</name>
</gene>
<feature type="chain" id="PRO_5029556349" evidence="4">
    <location>
        <begin position="25"/>
        <end position="89"/>
    </location>
</feature>
<evidence type="ECO:0000259" key="5">
    <source>
        <dbReference type="Pfam" id="PF08263"/>
    </source>
</evidence>
<comment type="caution">
    <text evidence="6">The sequence shown here is derived from an EMBL/GenBank/DDBJ whole genome shotgun (WGS) entry which is preliminary data.</text>
</comment>
<dbReference type="InterPro" id="IPR053211">
    <property type="entry name" value="DNA_repair-toleration"/>
</dbReference>
<sequence>MAFTSSASSLLVLTFLCFSISAFAKCHVDDETGLLAFKSGITQDPTGMLSSWIPGTDCCTWSGIECLARNKRVSSLSLYGESDPNFFVT</sequence>
<keyword evidence="3" id="KW-0677">Repeat</keyword>
<dbReference type="Pfam" id="PF08263">
    <property type="entry name" value="LRRNT_2"/>
    <property type="match status" value="1"/>
</dbReference>
<evidence type="ECO:0000256" key="3">
    <source>
        <dbReference type="ARBA" id="ARBA00022737"/>
    </source>
</evidence>
<feature type="signal peptide" evidence="4">
    <location>
        <begin position="1"/>
        <end position="24"/>
    </location>
</feature>